<name>A0ABZ2KUT1_9BACT</name>
<accession>A0ABZ2KUT1</accession>
<feature type="domain" description="D-Lysine 5,6-aminomutase alpha subunit" evidence="1">
    <location>
        <begin position="6"/>
        <end position="510"/>
    </location>
</feature>
<dbReference type="InterPro" id="IPR016176">
    <property type="entry name" value="Cbl-dep_enz_cat"/>
</dbReference>
<dbReference type="SUPFAM" id="SSF51703">
    <property type="entry name" value="Cobalamin (vitamin B12)-dependent enzymes"/>
    <property type="match status" value="1"/>
</dbReference>
<sequence>MPTVPMDEHKVAECRGLASDIADDVQRYIDRHTTVGAERTFLRAYGVDGVDDQGAPLVNLAVDRYHKAGLLGRGMPLFLGRALLDGASTIQDAAERLAYGHEVDSGEGGPSIEEVRGALAPHTKAAIDRIDHARTERDGLKERVRPGGTPLRYVIVATGNIYDDAVQAKAAAYAGADIVAVIRTTAQSLLDYVPHGATTEGYGGTFATQENFRIIRRATDEATNEYGRYIHQTNYSSGLCMSEIAWMGAVERLDMLLNDAMYGILFRDINMCRNFVDQYVSRRFIARSGIIINTGEDNYLTTSDAVEKAHTVLASQFINEAFAKRAGLVDEQMGLGHAYEIDPWLEDSFLLEMAQAQLIRQIFPRHPIKWMPPTKHKVGDIFFAHVHDAMFNLVGVTTNQSIELLGMFSEAIHNPMLMDRYLSLKATRYVFGAARHLGDEIEFKKDGIVASRARQVLNEAHELLTEVKRDSIWDAIGTGAFADVKRTRTGGKGYRGVAERSPDYFNPVLDVLEGKSSL</sequence>
<organism evidence="2 3">
    <name type="scientific">Pendulispora rubella</name>
    <dbReference type="NCBI Taxonomy" id="2741070"/>
    <lineage>
        <taxon>Bacteria</taxon>
        <taxon>Pseudomonadati</taxon>
        <taxon>Myxococcota</taxon>
        <taxon>Myxococcia</taxon>
        <taxon>Myxococcales</taxon>
        <taxon>Sorangiineae</taxon>
        <taxon>Pendulisporaceae</taxon>
        <taxon>Pendulispora</taxon>
    </lineage>
</organism>
<keyword evidence="3" id="KW-1185">Reference proteome</keyword>
<dbReference type="RefSeq" id="WP_394830946.1">
    <property type="nucleotide sequence ID" value="NZ_CP089929.1"/>
</dbReference>
<dbReference type="Gene3D" id="3.20.20.440">
    <property type="entry name" value="D-Lysine 5,6-aminomutase alpha subunit"/>
    <property type="match status" value="1"/>
</dbReference>
<dbReference type="InterPro" id="IPR037086">
    <property type="entry name" value="Lys-AminoMut_asu_sf"/>
</dbReference>
<dbReference type="EMBL" id="CP089983">
    <property type="protein sequence ID" value="WXB01336.1"/>
    <property type="molecule type" value="Genomic_DNA"/>
</dbReference>
<evidence type="ECO:0000313" key="3">
    <source>
        <dbReference type="Proteomes" id="UP001374803"/>
    </source>
</evidence>
<reference evidence="2" key="1">
    <citation type="submission" date="2021-12" db="EMBL/GenBank/DDBJ databases">
        <title>Discovery of the Pendulisporaceae a myxobacterial family with distinct sporulation behavior and unique specialized metabolism.</title>
        <authorList>
            <person name="Garcia R."/>
            <person name="Popoff A."/>
            <person name="Bader C.D."/>
            <person name="Loehr J."/>
            <person name="Walesch S."/>
            <person name="Walt C."/>
            <person name="Boldt J."/>
            <person name="Bunk B."/>
            <person name="Haeckl F.J.F.P.J."/>
            <person name="Gunesch A.P."/>
            <person name="Birkelbach J."/>
            <person name="Nuebel U."/>
            <person name="Pietschmann T."/>
            <person name="Bach T."/>
            <person name="Mueller R."/>
        </authorList>
    </citation>
    <scope>NUCLEOTIDE SEQUENCE</scope>
    <source>
        <strain evidence="2">MSr11367</strain>
    </source>
</reference>
<protein>
    <submittedName>
        <fullName evidence="2">Lysine 5,6-aminomutase subunit alpha</fullName>
    </submittedName>
</protein>
<evidence type="ECO:0000313" key="2">
    <source>
        <dbReference type="EMBL" id="WXB01336.1"/>
    </source>
</evidence>
<gene>
    <name evidence="2" type="ORF">LVJ94_31010</name>
</gene>
<evidence type="ECO:0000259" key="1">
    <source>
        <dbReference type="Pfam" id="PF09043"/>
    </source>
</evidence>
<dbReference type="Proteomes" id="UP001374803">
    <property type="component" value="Chromosome"/>
</dbReference>
<dbReference type="Pfam" id="PF09043">
    <property type="entry name" value="Lys-AminoMut_A"/>
    <property type="match status" value="1"/>
</dbReference>
<dbReference type="InterPro" id="IPR015130">
    <property type="entry name" value="Lys-AminoMut_A"/>
</dbReference>
<proteinExistence type="predicted"/>